<dbReference type="EMBL" id="CP021112">
    <property type="protein sequence ID" value="ARQ00447.1"/>
    <property type="molecule type" value="Genomic_DNA"/>
</dbReference>
<dbReference type="RefSeq" id="WP_086088842.1">
    <property type="nucleotide sequence ID" value="NZ_CP021112.1"/>
</dbReference>
<dbReference type="PANTHER" id="PTHR43540">
    <property type="entry name" value="PEROXYUREIDOACRYLATE/UREIDOACRYLATE AMIDOHYDROLASE-RELATED"/>
    <property type="match status" value="1"/>
</dbReference>
<dbReference type="Proteomes" id="UP000194137">
    <property type="component" value="Chromosome"/>
</dbReference>
<evidence type="ECO:0000313" key="1">
    <source>
        <dbReference type="EMBL" id="ARQ00447.1"/>
    </source>
</evidence>
<reference evidence="1 2" key="1">
    <citation type="submission" date="2017-05" db="EMBL/GenBank/DDBJ databases">
        <title>Full genome sequence of Pseudorhodoplanes sinuspersici.</title>
        <authorList>
            <person name="Dastgheib S.M.M."/>
            <person name="Shavandi M."/>
            <person name="Tirandaz H."/>
        </authorList>
    </citation>
    <scope>NUCLEOTIDE SEQUENCE [LARGE SCALE GENOMIC DNA]</scope>
    <source>
        <strain evidence="1 2">RIPI110</strain>
    </source>
</reference>
<dbReference type="Gene3D" id="3.40.50.850">
    <property type="entry name" value="Isochorismatase-like"/>
    <property type="match status" value="1"/>
</dbReference>
<dbReference type="Pfam" id="PF00857">
    <property type="entry name" value="Isochorismatase"/>
    <property type="match status" value="1"/>
</dbReference>
<accession>A0A1W6ZST0</accession>
<dbReference type="AlphaFoldDB" id="A0A1W6ZST0"/>
<proteinExistence type="predicted"/>
<name>A0A1W6ZST0_9HYPH</name>
<organism evidence="1 2">
    <name type="scientific">Pseudorhodoplanes sinuspersici</name>
    <dbReference type="NCBI Taxonomy" id="1235591"/>
    <lineage>
        <taxon>Bacteria</taxon>
        <taxon>Pseudomonadati</taxon>
        <taxon>Pseudomonadota</taxon>
        <taxon>Alphaproteobacteria</taxon>
        <taxon>Hyphomicrobiales</taxon>
        <taxon>Pseudorhodoplanes</taxon>
    </lineage>
</organism>
<sequence>MRLRMKAMIGAAMTVGILAAAPVQATSVIEEWDSVKVPPAPALKAVTVDPKTTALLMLDFMNQNCGKRPRCVESLPAMKNLLDAARGAKVPVVYSFIANTTAADVMKDVAPIDGEASVTSGPNKFLRTDLEKILKDKGIQTVIVVGTAANGAVLQTASHAALTGYNVIIPVDGISGDPYAEQYTAWNMVNAPGVSAKSTLTKSGMIKF</sequence>
<dbReference type="OrthoDB" id="8348970at2"/>
<dbReference type="InterPro" id="IPR036380">
    <property type="entry name" value="Isochorismatase-like_sf"/>
</dbReference>
<dbReference type="CDD" id="cd00431">
    <property type="entry name" value="cysteine_hydrolases"/>
    <property type="match status" value="1"/>
</dbReference>
<gene>
    <name evidence="1" type="ORF">CAK95_16190</name>
</gene>
<evidence type="ECO:0000313" key="2">
    <source>
        <dbReference type="Proteomes" id="UP000194137"/>
    </source>
</evidence>
<dbReference type="KEGG" id="psin:CAK95_16190"/>
<dbReference type="InterPro" id="IPR050272">
    <property type="entry name" value="Isochorismatase-like_hydrls"/>
</dbReference>
<dbReference type="STRING" id="1235591.CAK95_16190"/>
<dbReference type="PANTHER" id="PTHR43540:SF6">
    <property type="entry name" value="ISOCHORISMATASE-LIKE DOMAIN-CONTAINING PROTEIN"/>
    <property type="match status" value="1"/>
</dbReference>
<protein>
    <submittedName>
        <fullName evidence="1">Uncharacterized protein</fullName>
    </submittedName>
</protein>
<dbReference type="SUPFAM" id="SSF52499">
    <property type="entry name" value="Isochorismatase-like hydrolases"/>
    <property type="match status" value="1"/>
</dbReference>
<dbReference type="InterPro" id="IPR000868">
    <property type="entry name" value="Isochorismatase-like_dom"/>
</dbReference>
<keyword evidence="2" id="KW-1185">Reference proteome</keyword>